<keyword evidence="4 12" id="KW-0812">Transmembrane</keyword>
<dbReference type="InterPro" id="IPR056910">
    <property type="entry name" value="TCB1-3_C2"/>
</dbReference>
<feature type="domain" description="C2" evidence="13">
    <location>
        <begin position="727"/>
        <end position="844"/>
    </location>
</feature>
<dbReference type="VEuPathDB" id="FungiDB:CC1G_03516"/>
<accession>A8NCF8</accession>
<dbReference type="GO" id="GO:0071944">
    <property type="term" value="C:cell periphery"/>
    <property type="evidence" value="ECO:0007669"/>
    <property type="project" value="UniProtKB-ARBA"/>
</dbReference>
<dbReference type="GO" id="GO:0005789">
    <property type="term" value="C:endoplasmic reticulum membrane"/>
    <property type="evidence" value="ECO:0007669"/>
    <property type="project" value="UniProtKB-SubCell"/>
</dbReference>
<evidence type="ECO:0000256" key="7">
    <source>
        <dbReference type="ARBA" id="ARBA00022989"/>
    </source>
</evidence>
<dbReference type="InterPro" id="IPR037765">
    <property type="entry name" value="C2B_Tricalbin"/>
</dbReference>
<dbReference type="PANTHER" id="PTHR46980:SF2">
    <property type="entry name" value="TRICALBIN-1-RELATED"/>
    <property type="match status" value="1"/>
</dbReference>
<dbReference type="PROSITE" id="PS50004">
    <property type="entry name" value="C2"/>
    <property type="match status" value="4"/>
</dbReference>
<dbReference type="SMART" id="SM00239">
    <property type="entry name" value="C2"/>
    <property type="match status" value="4"/>
</dbReference>
<evidence type="ECO:0000259" key="13">
    <source>
        <dbReference type="PROSITE" id="PS50004"/>
    </source>
</evidence>
<feature type="domain" description="SMP-LTD" evidence="14">
    <location>
        <begin position="236"/>
        <end position="441"/>
    </location>
</feature>
<keyword evidence="7 12" id="KW-1133">Transmembrane helix</keyword>
<feature type="domain" description="C2" evidence="13">
    <location>
        <begin position="1095"/>
        <end position="1214"/>
    </location>
</feature>
<dbReference type="RefSeq" id="XP_001832502.1">
    <property type="nucleotide sequence ID" value="XM_001832450.2"/>
</dbReference>
<proteinExistence type="predicted"/>
<dbReference type="PROSITE" id="PS51847">
    <property type="entry name" value="SMP"/>
    <property type="match status" value="1"/>
</dbReference>
<evidence type="ECO:0000256" key="3">
    <source>
        <dbReference type="ARBA" id="ARBA00022553"/>
    </source>
</evidence>
<dbReference type="InterPro" id="IPR000008">
    <property type="entry name" value="C2_dom"/>
</dbReference>
<dbReference type="Pfam" id="PF25669">
    <property type="entry name" value="SMP_MUG190-like"/>
    <property type="match status" value="1"/>
</dbReference>
<keyword evidence="3" id="KW-0597">Phosphoprotein</keyword>
<keyword evidence="16" id="KW-1185">Reference proteome</keyword>
<evidence type="ECO:0000256" key="9">
    <source>
        <dbReference type="ARBA" id="ARBA00023121"/>
    </source>
</evidence>
<keyword evidence="10 12" id="KW-0472">Membrane</keyword>
<evidence type="ECO:0000256" key="10">
    <source>
        <dbReference type="ARBA" id="ARBA00023136"/>
    </source>
</evidence>
<gene>
    <name evidence="15" type="ORF">CC1G_03516</name>
</gene>
<dbReference type="KEGG" id="cci:CC1G_03516"/>
<evidence type="ECO:0000256" key="6">
    <source>
        <dbReference type="ARBA" id="ARBA00022824"/>
    </source>
</evidence>
<feature type="domain" description="C2" evidence="13">
    <location>
        <begin position="437"/>
        <end position="555"/>
    </location>
</feature>
<dbReference type="CDD" id="cd04044">
    <property type="entry name" value="C2A_Tricalbin-like"/>
    <property type="match status" value="1"/>
</dbReference>
<keyword evidence="2" id="KW-0813">Transport</keyword>
<dbReference type="InterPro" id="IPR037762">
    <property type="entry name" value="C2C_Tricalbin"/>
</dbReference>
<dbReference type="PANTHER" id="PTHR46980">
    <property type="entry name" value="TRICALBIN-1-RELATED"/>
    <property type="match status" value="1"/>
</dbReference>
<dbReference type="CDD" id="cd04052">
    <property type="entry name" value="C2B_Tricalbin-like"/>
    <property type="match status" value="1"/>
</dbReference>
<dbReference type="InterPro" id="IPR052455">
    <property type="entry name" value="Tricalbin_domain"/>
</dbReference>
<dbReference type="PIRSF" id="PIRSF037232">
    <property type="entry name" value="Tricalbin"/>
    <property type="match status" value="1"/>
</dbReference>
<evidence type="ECO:0000259" key="14">
    <source>
        <dbReference type="PROSITE" id="PS51847"/>
    </source>
</evidence>
<feature type="transmembrane region" description="Helical" evidence="12">
    <location>
        <begin position="186"/>
        <end position="208"/>
    </location>
</feature>
<feature type="region of interest" description="Disordered" evidence="11">
    <location>
        <begin position="1"/>
        <end position="41"/>
    </location>
</feature>
<feature type="domain" description="C2" evidence="13">
    <location>
        <begin position="580"/>
        <end position="706"/>
    </location>
</feature>
<dbReference type="Proteomes" id="UP000001861">
    <property type="component" value="Unassembled WGS sequence"/>
</dbReference>
<dbReference type="InterPro" id="IPR035892">
    <property type="entry name" value="C2_domain_sf"/>
</dbReference>
<dbReference type="CDD" id="cd04045">
    <property type="entry name" value="C2C_Tricalbin-like"/>
    <property type="match status" value="1"/>
</dbReference>
<feature type="compositionally biased region" description="Pro residues" evidence="11">
    <location>
        <begin position="950"/>
        <end position="961"/>
    </location>
</feature>
<organism evidence="15 16">
    <name type="scientific">Coprinopsis cinerea (strain Okayama-7 / 130 / ATCC MYA-4618 / FGSC 9003)</name>
    <name type="common">Inky cap fungus</name>
    <name type="synonym">Hormographiella aspergillata</name>
    <dbReference type="NCBI Taxonomy" id="240176"/>
    <lineage>
        <taxon>Eukaryota</taxon>
        <taxon>Fungi</taxon>
        <taxon>Dikarya</taxon>
        <taxon>Basidiomycota</taxon>
        <taxon>Agaricomycotina</taxon>
        <taxon>Agaricomycetes</taxon>
        <taxon>Agaricomycetidae</taxon>
        <taxon>Agaricales</taxon>
        <taxon>Agaricineae</taxon>
        <taxon>Psathyrellaceae</taxon>
        <taxon>Coprinopsis</taxon>
    </lineage>
</organism>
<keyword evidence="8" id="KW-0445">Lipid transport</keyword>
<dbReference type="CDD" id="cd04040">
    <property type="entry name" value="C2D_Tricalbin-like"/>
    <property type="match status" value="1"/>
</dbReference>
<dbReference type="SUPFAM" id="SSF49562">
    <property type="entry name" value="C2 domain (Calcium/lipid-binding domain, CaLB)"/>
    <property type="match status" value="4"/>
</dbReference>
<evidence type="ECO:0000256" key="1">
    <source>
        <dbReference type="ARBA" id="ARBA00004586"/>
    </source>
</evidence>
<keyword evidence="6" id="KW-0256">Endoplasmic reticulum</keyword>
<dbReference type="Pfam" id="PF24920">
    <property type="entry name" value="C2_TCB1"/>
    <property type="match status" value="1"/>
</dbReference>
<dbReference type="EMBL" id="AACS02000009">
    <property type="protein sequence ID" value="EAU89251.1"/>
    <property type="molecule type" value="Genomic_DNA"/>
</dbReference>
<comment type="subcellular location">
    <subcellularLocation>
        <location evidence="1">Endoplasmic reticulum membrane</location>
    </subcellularLocation>
</comment>
<dbReference type="InterPro" id="IPR037756">
    <property type="entry name" value="C2D_Tricalbin"/>
</dbReference>
<reference evidence="15 16" key="1">
    <citation type="journal article" date="2010" name="Proc. Natl. Acad. Sci. U.S.A.">
        <title>Insights into evolution of multicellular fungi from the assembled chromosomes of the mushroom Coprinopsis cinerea (Coprinus cinereus).</title>
        <authorList>
            <person name="Stajich J.E."/>
            <person name="Wilke S.K."/>
            <person name="Ahren D."/>
            <person name="Au C.H."/>
            <person name="Birren B.W."/>
            <person name="Borodovsky M."/>
            <person name="Burns C."/>
            <person name="Canback B."/>
            <person name="Casselton L.A."/>
            <person name="Cheng C.K."/>
            <person name="Deng J."/>
            <person name="Dietrich F.S."/>
            <person name="Fargo D.C."/>
            <person name="Farman M.L."/>
            <person name="Gathman A.C."/>
            <person name="Goldberg J."/>
            <person name="Guigo R."/>
            <person name="Hoegger P.J."/>
            <person name="Hooker J.B."/>
            <person name="Huggins A."/>
            <person name="James T.Y."/>
            <person name="Kamada T."/>
            <person name="Kilaru S."/>
            <person name="Kodira C."/>
            <person name="Kues U."/>
            <person name="Kupfer D."/>
            <person name="Kwan H.S."/>
            <person name="Lomsadze A."/>
            <person name="Li W."/>
            <person name="Lilly W.W."/>
            <person name="Ma L.J."/>
            <person name="Mackey A.J."/>
            <person name="Manning G."/>
            <person name="Martin F."/>
            <person name="Muraguchi H."/>
            <person name="Natvig D.O."/>
            <person name="Palmerini H."/>
            <person name="Ramesh M.A."/>
            <person name="Rehmeyer C.J."/>
            <person name="Roe B.A."/>
            <person name="Shenoy N."/>
            <person name="Stanke M."/>
            <person name="Ter-Hovhannisyan V."/>
            <person name="Tunlid A."/>
            <person name="Velagapudi R."/>
            <person name="Vision T.J."/>
            <person name="Zeng Q."/>
            <person name="Zolan M.E."/>
            <person name="Pukkila P.J."/>
        </authorList>
    </citation>
    <scope>NUCLEOTIDE SEQUENCE [LARGE SCALE GENOMIC DNA]</scope>
    <source>
        <strain evidence="16">Okayama-7 / 130 / ATCC MYA-4618 / FGSC 9003</strain>
    </source>
</reference>
<dbReference type="GO" id="GO:0008289">
    <property type="term" value="F:lipid binding"/>
    <property type="evidence" value="ECO:0007669"/>
    <property type="project" value="UniProtKB-KW"/>
</dbReference>
<evidence type="ECO:0000313" key="16">
    <source>
        <dbReference type="Proteomes" id="UP000001861"/>
    </source>
</evidence>
<evidence type="ECO:0000256" key="2">
    <source>
        <dbReference type="ARBA" id="ARBA00022448"/>
    </source>
</evidence>
<comment type="caution">
    <text evidence="15">The sequence shown here is derived from an EMBL/GenBank/DDBJ whole genome shotgun (WGS) entry which is preliminary data.</text>
</comment>
<dbReference type="InParanoid" id="A8NCF8"/>
<dbReference type="OrthoDB" id="1029639at2759"/>
<dbReference type="GO" id="GO:0006869">
    <property type="term" value="P:lipid transport"/>
    <property type="evidence" value="ECO:0007669"/>
    <property type="project" value="UniProtKB-KW"/>
</dbReference>
<evidence type="ECO:0000313" key="15">
    <source>
        <dbReference type="EMBL" id="EAU89251.1"/>
    </source>
</evidence>
<feature type="region of interest" description="Disordered" evidence="11">
    <location>
        <begin position="92"/>
        <end position="121"/>
    </location>
</feature>
<sequence length="1281" mass="142238">MATNPQEEQPLLEKGPQVFDEDKAKGGNVYHFDPDAPPEQKGAEALRVAQDKLAPMKGVGENTGAKLAQGISAAVSTAAPFEIPSIVVEDSDKPEEVKPDGTPAPVVKVEGKDEATEEAAPTTTKYTIPDWYIVGWRQALGLDKPPLTEGEEKDNAILSKFVSEQFYVAWYNNAGIIVFAVLSSHFVTWLGFGWGWLLVILGVCYTHYTTTVKRFERDARDDMVREMTKAKRGPDHPETVEWMNGFLERFWNIYEPVLSATITTSVDQILSISTPTFLDALRLSEFSLGSKAPRIEKIWTMVEEEDDVVQMDWDISFAPNDVANMTIAQVDKKLNPRVLLEIRIGKGLAVVTIPVLVEDITVTGRIRIRMKLSAEFPYVQVLDFCFMEKPVIDYSLKPLGGDTFGVDITNIPGLSSFIRDTTHWVLGPMMYHPAMYRLNLEQIMSGRPLETAIGVLEVMVHSARGVKGSSLGDKTPDPYVSLAIDQRPAVARTKWRSNTTNPTWMETKYVLVNKLEGKLNLHVYDYNDRRSNVKLSTASFDLALLREDSVQENITSRLMDGEKDRGELRYNVTYYPVIEPPEPGAETADKDEAIDTEDSTIGIVRLVIHQAKELDTATSLNGELSPLAKVYINNGPKSSFTTATYKHTLNPVWEAPYEFLCSSKDTDIITIKVINDRDFRRNPTIGFMSVALKDLLECKSYGKEWFNLNDCKSGKIRVSATWKPVAMSGSLHGADRYVPPIGAVKLWIKKAVDVKNVESGFGGKSDPYVRVQVRNETKGKTKVIDNNLNPVWDEIFYVPVHDLTESIMMDCFDEQTVTKDRPLGSVELLVSQVAKKSDDPRTPYESTGTKKAADPLVLKRDKTKGVLHYEATFVPAWQVDIQFDKQKGHPNAKKVKDDEDGGDVSDASSDHADSSPVRITYRPSKRHTLSKINTKVQAEDGEATAVPGSPTEPSPTAPSTPPQSAAPVRIQYPVEELLAQQSGIIVVNVVSGILSVKGRIEVALDDFEWPCVSTPKSRSKSARWEFVGEGFIKEIDFGQVHLYLDAADEEGEDKVVSEWNGPVKDFLRDTFDGPKEYVLTDKNGKNPSTVLVEARYIPVSIVLEPRETVSNQGILRVTLLDGEDILAVDRGGTRSDPYAVFTLDGSKVFKSEPHKKTLTPVWNVDFEVTVPSRAAADFQIEVFDWNRVESDESLGSAQIDLQSLEPFRATERIIALSTPKHGQKGRIRLQLLFNPMIIAKTRKTASTFTSVGGRAMTQIGALPVNAGKGVLHGVTSVFSRD</sequence>
<dbReference type="Gene3D" id="2.60.40.150">
    <property type="entry name" value="C2 domain"/>
    <property type="match status" value="4"/>
</dbReference>
<dbReference type="InterPro" id="IPR037761">
    <property type="entry name" value="C2A_Tricalbin"/>
</dbReference>
<protein>
    <submittedName>
        <fullName evidence="15">Transmembrane protein</fullName>
    </submittedName>
</protein>
<dbReference type="GO" id="GO:0061817">
    <property type="term" value="P:endoplasmic reticulum-plasma membrane tethering"/>
    <property type="evidence" value="ECO:0007669"/>
    <property type="project" value="InterPro"/>
</dbReference>
<evidence type="ECO:0000256" key="4">
    <source>
        <dbReference type="ARBA" id="ARBA00022692"/>
    </source>
</evidence>
<evidence type="ECO:0000256" key="5">
    <source>
        <dbReference type="ARBA" id="ARBA00022737"/>
    </source>
</evidence>
<dbReference type="GeneID" id="6008989"/>
<evidence type="ECO:0000256" key="12">
    <source>
        <dbReference type="SAM" id="Phobius"/>
    </source>
</evidence>
<dbReference type="Pfam" id="PF00168">
    <property type="entry name" value="C2"/>
    <property type="match status" value="4"/>
</dbReference>
<dbReference type="STRING" id="240176.A8NCF8"/>
<name>A8NCF8_COPC7</name>
<keyword evidence="9" id="KW-0446">Lipid-binding</keyword>
<evidence type="ECO:0000256" key="11">
    <source>
        <dbReference type="SAM" id="MobiDB-lite"/>
    </source>
</evidence>
<dbReference type="InterPro" id="IPR017147">
    <property type="entry name" value="Tricalbin"/>
</dbReference>
<feature type="region of interest" description="Disordered" evidence="11">
    <location>
        <begin position="885"/>
        <end position="966"/>
    </location>
</feature>
<dbReference type="CDD" id="cd21678">
    <property type="entry name" value="SMP_TCB"/>
    <property type="match status" value="1"/>
</dbReference>
<keyword evidence="5" id="KW-0677">Repeat</keyword>
<dbReference type="FunCoup" id="A8NCF8">
    <property type="interactions" value="22"/>
</dbReference>
<dbReference type="InterPro" id="IPR031468">
    <property type="entry name" value="SMP_LBD"/>
</dbReference>
<dbReference type="OMA" id="DHFYGDW"/>
<dbReference type="eggNOG" id="KOG1012">
    <property type="taxonomic scope" value="Eukaryota"/>
</dbReference>
<evidence type="ECO:0000256" key="8">
    <source>
        <dbReference type="ARBA" id="ARBA00023055"/>
    </source>
</evidence>